<dbReference type="PANTHER" id="PTHR42879">
    <property type="entry name" value="3-OXOACYL-(ACYL-CARRIER-PROTEIN) REDUCTASE"/>
    <property type="match status" value="1"/>
</dbReference>
<keyword evidence="2 5" id="KW-0560">Oxidoreductase</keyword>
<dbReference type="EMBL" id="JACCBF010000001">
    <property type="protein sequence ID" value="NYD31542.1"/>
    <property type="molecule type" value="Genomic_DNA"/>
</dbReference>
<dbReference type="Pfam" id="PF13561">
    <property type="entry name" value="adh_short_C2"/>
    <property type="match status" value="1"/>
</dbReference>
<feature type="domain" description="Ketoreductase" evidence="4">
    <location>
        <begin position="29"/>
        <end position="208"/>
    </location>
</feature>
<comment type="caution">
    <text evidence="5">The sequence shown here is derived from an EMBL/GenBank/DDBJ whole genome shotgun (WGS) entry which is preliminary data.</text>
</comment>
<reference evidence="5 6" key="1">
    <citation type="submission" date="2020-07" db="EMBL/GenBank/DDBJ databases">
        <title>Sequencing the genomes of 1000 actinobacteria strains.</title>
        <authorList>
            <person name="Klenk H.-P."/>
        </authorList>
    </citation>
    <scope>NUCLEOTIDE SEQUENCE [LARGE SCALE GENOMIC DNA]</scope>
    <source>
        <strain evidence="5 6">DSM 19082</strain>
    </source>
</reference>
<dbReference type="Proteomes" id="UP000582231">
    <property type="component" value="Unassembled WGS sequence"/>
</dbReference>
<dbReference type="GO" id="GO:0004316">
    <property type="term" value="F:3-oxoacyl-[acyl-carrier-protein] reductase (NADPH) activity"/>
    <property type="evidence" value="ECO:0007669"/>
    <property type="project" value="UniProtKB-EC"/>
</dbReference>
<dbReference type="PRINTS" id="PR00081">
    <property type="entry name" value="GDHRDH"/>
</dbReference>
<organism evidence="5 6">
    <name type="scientific">Nocardioides kongjuensis</name>
    <dbReference type="NCBI Taxonomy" id="349522"/>
    <lineage>
        <taxon>Bacteria</taxon>
        <taxon>Bacillati</taxon>
        <taxon>Actinomycetota</taxon>
        <taxon>Actinomycetes</taxon>
        <taxon>Propionibacteriales</taxon>
        <taxon>Nocardioidaceae</taxon>
        <taxon>Nocardioides</taxon>
    </lineage>
</organism>
<evidence type="ECO:0000313" key="6">
    <source>
        <dbReference type="Proteomes" id="UP000582231"/>
    </source>
</evidence>
<dbReference type="RefSeq" id="WP_179727834.1">
    <property type="nucleotide sequence ID" value="NZ_BAABEF010000001.1"/>
</dbReference>
<evidence type="ECO:0000313" key="5">
    <source>
        <dbReference type="EMBL" id="NYD31542.1"/>
    </source>
</evidence>
<accession>A0A852RYA5</accession>
<dbReference type="SMART" id="SM00822">
    <property type="entry name" value="PKS_KR"/>
    <property type="match status" value="1"/>
</dbReference>
<dbReference type="AlphaFoldDB" id="A0A852RYA5"/>
<name>A0A852RYA5_9ACTN</name>
<protein>
    <submittedName>
        <fullName evidence="5">3-oxoacyl-[acyl-carrier protein] reductase</fullName>
        <ecNumber evidence="5">1.1.1.100</ecNumber>
    </submittedName>
</protein>
<evidence type="ECO:0000256" key="2">
    <source>
        <dbReference type="ARBA" id="ARBA00023002"/>
    </source>
</evidence>
<dbReference type="PROSITE" id="PS00061">
    <property type="entry name" value="ADH_SHORT"/>
    <property type="match status" value="1"/>
</dbReference>
<evidence type="ECO:0000256" key="3">
    <source>
        <dbReference type="SAM" id="MobiDB-lite"/>
    </source>
</evidence>
<feature type="region of interest" description="Disordered" evidence="3">
    <location>
        <begin position="1"/>
        <end position="27"/>
    </location>
</feature>
<sequence>MTTPESPTPPPLRSSAEQRPGDPGAAAPRTVIITGGSRGLGEGIVQHFLDAGDRVATCARSETDAVRAWQSDPAYADRFLFRKADMADREQCTSFFKDVVAQWKSVDVLVNNAGVARDGILALFSDEDSDTVIDLNLKATIHLTKQVVRNMLAHGGGRIVNISSITGLTGYRGLSVYGATKAALDGFTRGLAREVGSRRITVNSIASGYLKTEMSHGLDDGQLNQIIRRTPAGRLGEPEDIARAVSFLVDPANDWITGQVLVIDGGLTA</sequence>
<evidence type="ECO:0000256" key="1">
    <source>
        <dbReference type="ARBA" id="ARBA00006484"/>
    </source>
</evidence>
<dbReference type="PRINTS" id="PR00080">
    <property type="entry name" value="SDRFAMILY"/>
</dbReference>
<dbReference type="PANTHER" id="PTHR42879:SF2">
    <property type="entry name" value="3-OXOACYL-[ACYL-CARRIER-PROTEIN] REDUCTASE FABG"/>
    <property type="match status" value="1"/>
</dbReference>
<dbReference type="InterPro" id="IPR050259">
    <property type="entry name" value="SDR"/>
</dbReference>
<evidence type="ECO:0000259" key="4">
    <source>
        <dbReference type="SMART" id="SM00822"/>
    </source>
</evidence>
<dbReference type="InterPro" id="IPR057326">
    <property type="entry name" value="KR_dom"/>
</dbReference>
<proteinExistence type="inferred from homology"/>
<comment type="similarity">
    <text evidence="1">Belongs to the short-chain dehydrogenases/reductases (SDR) family.</text>
</comment>
<dbReference type="InterPro" id="IPR020904">
    <property type="entry name" value="Sc_DH/Rdtase_CS"/>
</dbReference>
<dbReference type="InterPro" id="IPR002347">
    <property type="entry name" value="SDR_fam"/>
</dbReference>
<keyword evidence="6" id="KW-1185">Reference proteome</keyword>
<dbReference type="GO" id="GO:0032787">
    <property type="term" value="P:monocarboxylic acid metabolic process"/>
    <property type="evidence" value="ECO:0007669"/>
    <property type="project" value="UniProtKB-ARBA"/>
</dbReference>
<feature type="compositionally biased region" description="Pro residues" evidence="3">
    <location>
        <begin position="1"/>
        <end position="12"/>
    </location>
</feature>
<dbReference type="EC" id="1.1.1.100" evidence="5"/>
<dbReference type="FunFam" id="3.40.50.720:FF:000173">
    <property type="entry name" value="3-oxoacyl-[acyl-carrier protein] reductase"/>
    <property type="match status" value="1"/>
</dbReference>
<dbReference type="SUPFAM" id="SSF51735">
    <property type="entry name" value="NAD(P)-binding Rossmann-fold domains"/>
    <property type="match status" value="1"/>
</dbReference>
<dbReference type="InterPro" id="IPR036291">
    <property type="entry name" value="NAD(P)-bd_dom_sf"/>
</dbReference>
<dbReference type="Gene3D" id="3.40.50.720">
    <property type="entry name" value="NAD(P)-binding Rossmann-like Domain"/>
    <property type="match status" value="1"/>
</dbReference>
<gene>
    <name evidence="5" type="ORF">BJ958_003088</name>
</gene>
<dbReference type="NCBIfam" id="NF009466">
    <property type="entry name" value="PRK12826.1-2"/>
    <property type="match status" value="1"/>
</dbReference>